<evidence type="ECO:0008006" key="3">
    <source>
        <dbReference type="Google" id="ProtNLM"/>
    </source>
</evidence>
<sequence length="105" mass="11665">MAHNKYEKVKDSTAAADRCQEDIKRKVDLELANQPQDVQDDVRKQRQDAIDAANKKNRFDGVHDEYQGGGTGMSTADAIQENTSAIEAQTSQMHTQTLINTIMGN</sequence>
<dbReference type="AlphaFoldDB" id="A0AAX2BBV4"/>
<name>A0AAX2BBV4_KLEPN</name>
<evidence type="ECO:0000313" key="1">
    <source>
        <dbReference type="EMBL" id="SAU01762.1"/>
    </source>
</evidence>
<organism evidence="1 2">
    <name type="scientific">Klebsiella pneumoniae</name>
    <dbReference type="NCBI Taxonomy" id="573"/>
    <lineage>
        <taxon>Bacteria</taxon>
        <taxon>Pseudomonadati</taxon>
        <taxon>Pseudomonadota</taxon>
        <taxon>Gammaproteobacteria</taxon>
        <taxon>Enterobacterales</taxon>
        <taxon>Enterobacteriaceae</taxon>
        <taxon>Klebsiella/Raoultella group</taxon>
        <taxon>Klebsiella</taxon>
        <taxon>Klebsiella pneumoniae complex</taxon>
    </lineage>
</organism>
<dbReference type="RefSeq" id="WP_064182338.1">
    <property type="nucleotide sequence ID" value="NZ_FLDK01000027.1"/>
</dbReference>
<dbReference type="Proteomes" id="UP000077826">
    <property type="component" value="Unassembled WGS sequence"/>
</dbReference>
<reference evidence="1 2" key="1">
    <citation type="submission" date="2016-04" db="EMBL/GenBank/DDBJ databases">
        <authorList>
            <consortium name="Pathogen Informatics"/>
        </authorList>
    </citation>
    <scope>NUCLEOTIDE SEQUENCE [LARGE SCALE GENOMIC DNA]</scope>
    <source>
        <strain evidence="2">k480</strain>
    </source>
</reference>
<evidence type="ECO:0000313" key="2">
    <source>
        <dbReference type="Proteomes" id="UP000077826"/>
    </source>
</evidence>
<protein>
    <recommendedName>
        <fullName evidence="3">Lipoprotein</fullName>
    </recommendedName>
</protein>
<dbReference type="EMBL" id="FLDK01000027">
    <property type="protein sequence ID" value="SAU01762.1"/>
    <property type="molecule type" value="Genomic_DNA"/>
</dbReference>
<accession>A0AAX2BBV4</accession>
<gene>
    <name evidence="1" type="ORF">SAMEA2273558_05397</name>
</gene>
<proteinExistence type="predicted"/>
<comment type="caution">
    <text evidence="1">The sequence shown here is derived from an EMBL/GenBank/DDBJ whole genome shotgun (WGS) entry which is preliminary data.</text>
</comment>